<dbReference type="InterPro" id="IPR006439">
    <property type="entry name" value="HAD-SF_hydro_IA"/>
</dbReference>
<dbReference type="PRINTS" id="PR00413">
    <property type="entry name" value="HADHALOGNASE"/>
</dbReference>
<dbReference type="AlphaFoldDB" id="A0A9D2HID8"/>
<reference evidence="1" key="2">
    <citation type="submission" date="2021-04" db="EMBL/GenBank/DDBJ databases">
        <authorList>
            <person name="Gilroy R."/>
        </authorList>
    </citation>
    <scope>NUCLEOTIDE SEQUENCE</scope>
    <source>
        <strain evidence="1">CHK178-16964</strain>
    </source>
</reference>
<evidence type="ECO:0000313" key="2">
    <source>
        <dbReference type="Proteomes" id="UP000823900"/>
    </source>
</evidence>
<comment type="caution">
    <text evidence="1">The sequence shown here is derived from an EMBL/GenBank/DDBJ whole genome shotgun (WGS) entry which is preliminary data.</text>
</comment>
<dbReference type="InterPro" id="IPR036412">
    <property type="entry name" value="HAD-like_sf"/>
</dbReference>
<dbReference type="NCBIfam" id="TIGR01509">
    <property type="entry name" value="HAD-SF-IA-v3"/>
    <property type="match status" value="1"/>
</dbReference>
<name>A0A9D2HID8_9FIRM</name>
<dbReference type="PANTHER" id="PTHR43611">
    <property type="entry name" value="ALPHA-D-GLUCOSE 1-PHOSPHATE PHOSPHATASE"/>
    <property type="match status" value="1"/>
</dbReference>
<dbReference type="InterPro" id="IPR023214">
    <property type="entry name" value="HAD_sf"/>
</dbReference>
<dbReference type="PANTHER" id="PTHR43611:SF3">
    <property type="entry name" value="FLAVIN MONONUCLEOTIDE HYDROLASE 1, CHLOROPLATIC"/>
    <property type="match status" value="1"/>
</dbReference>
<dbReference type="InterPro" id="IPR023198">
    <property type="entry name" value="PGP-like_dom2"/>
</dbReference>
<dbReference type="SUPFAM" id="SSF56784">
    <property type="entry name" value="HAD-like"/>
    <property type="match status" value="1"/>
</dbReference>
<sequence>MIRNIVFDMGGVLVDYEADLVCRHFIKDEALREKIRTDVFVSPEWVMLDMGVISEEEGLRRMQARLASEEEKRLAAECFLHWHEYNMWPVEGMKEEIEKLKDRGFGVYLCSNASVRLLTCYKEIIPGIRLFDGILFSAEEKCIKPQKEIYERLFEKFRLKPEECFFIDDVQLNIDGAAACGMKGCCHDGDVKKLKALLDSFPSPGSTAGQDEAG</sequence>
<dbReference type="Gene3D" id="3.40.50.1000">
    <property type="entry name" value="HAD superfamily/HAD-like"/>
    <property type="match status" value="1"/>
</dbReference>
<dbReference type="SFLD" id="SFLDS00003">
    <property type="entry name" value="Haloacid_Dehalogenase"/>
    <property type="match status" value="1"/>
</dbReference>
<dbReference type="CDD" id="cd02603">
    <property type="entry name" value="HAD_sEH-N_like"/>
    <property type="match status" value="1"/>
</dbReference>
<evidence type="ECO:0000313" key="1">
    <source>
        <dbReference type="EMBL" id="HJA72135.1"/>
    </source>
</evidence>
<dbReference type="SFLD" id="SFLDG01129">
    <property type="entry name" value="C1.5:_HAD__Beta-PGM__Phosphata"/>
    <property type="match status" value="1"/>
</dbReference>
<dbReference type="Proteomes" id="UP000823900">
    <property type="component" value="Unassembled WGS sequence"/>
</dbReference>
<accession>A0A9D2HID8</accession>
<dbReference type="Gene3D" id="1.10.150.240">
    <property type="entry name" value="Putative phosphatase, domain 2"/>
    <property type="match status" value="1"/>
</dbReference>
<dbReference type="EMBL" id="DWZA01000097">
    <property type="protein sequence ID" value="HJA72135.1"/>
    <property type="molecule type" value="Genomic_DNA"/>
</dbReference>
<protein>
    <submittedName>
        <fullName evidence="1">HAD family phosphatase</fullName>
    </submittedName>
</protein>
<proteinExistence type="predicted"/>
<dbReference type="Pfam" id="PF00702">
    <property type="entry name" value="Hydrolase"/>
    <property type="match status" value="1"/>
</dbReference>
<gene>
    <name evidence="1" type="ORF">IAA07_11275</name>
</gene>
<organism evidence="1 2">
    <name type="scientific">Candidatus Lachnoclostridium stercoravium</name>
    <dbReference type="NCBI Taxonomy" id="2838633"/>
    <lineage>
        <taxon>Bacteria</taxon>
        <taxon>Bacillati</taxon>
        <taxon>Bacillota</taxon>
        <taxon>Clostridia</taxon>
        <taxon>Lachnospirales</taxon>
        <taxon>Lachnospiraceae</taxon>
    </lineage>
</organism>
<reference evidence="1" key="1">
    <citation type="journal article" date="2021" name="PeerJ">
        <title>Extensive microbial diversity within the chicken gut microbiome revealed by metagenomics and culture.</title>
        <authorList>
            <person name="Gilroy R."/>
            <person name="Ravi A."/>
            <person name="Getino M."/>
            <person name="Pursley I."/>
            <person name="Horton D.L."/>
            <person name="Alikhan N.F."/>
            <person name="Baker D."/>
            <person name="Gharbi K."/>
            <person name="Hall N."/>
            <person name="Watson M."/>
            <person name="Adriaenssens E.M."/>
            <person name="Foster-Nyarko E."/>
            <person name="Jarju S."/>
            <person name="Secka A."/>
            <person name="Antonio M."/>
            <person name="Oren A."/>
            <person name="Chaudhuri R.R."/>
            <person name="La Ragione R."/>
            <person name="Hildebrand F."/>
            <person name="Pallen M.J."/>
        </authorList>
    </citation>
    <scope>NUCLEOTIDE SEQUENCE</scope>
    <source>
        <strain evidence="1">CHK178-16964</strain>
    </source>
</reference>